<keyword evidence="2" id="KW-1185">Reference proteome</keyword>
<dbReference type="EMBL" id="JADBEC010000002">
    <property type="protein sequence ID" value="MBE1507121.1"/>
    <property type="molecule type" value="Genomic_DNA"/>
</dbReference>
<sequence>MARHDSYYIEITTRLRSVRSFCDFLSSGGTVGVASADGSRYGDVTTDLLARTRKEAEALDRMRRQLFPDRADEEVSPALYTCGLTGSRQSRKAGRAQS</sequence>
<dbReference type="RefSeq" id="WP_192730905.1">
    <property type="nucleotide sequence ID" value="NZ_BAAAVL010000004.1"/>
</dbReference>
<comment type="caution">
    <text evidence="1">The sequence shown here is derived from an EMBL/GenBank/DDBJ whole genome shotgun (WGS) entry which is preliminary data.</text>
</comment>
<reference evidence="1 2" key="1">
    <citation type="submission" date="2020-10" db="EMBL/GenBank/DDBJ databases">
        <title>Sequencing the genomes of 1000 actinobacteria strains.</title>
        <authorList>
            <person name="Klenk H.-P."/>
        </authorList>
    </citation>
    <scope>NUCLEOTIDE SEQUENCE [LARGE SCALE GENOMIC DNA]</scope>
    <source>
        <strain evidence="1 2">DSM 7307</strain>
    </source>
</reference>
<accession>A0ABR9IVA6</accession>
<evidence type="ECO:0000313" key="2">
    <source>
        <dbReference type="Proteomes" id="UP000620262"/>
    </source>
</evidence>
<protein>
    <submittedName>
        <fullName evidence="1">Uncharacterized protein</fullName>
    </submittedName>
</protein>
<dbReference type="Proteomes" id="UP000620262">
    <property type="component" value="Unassembled WGS sequence"/>
</dbReference>
<evidence type="ECO:0000313" key="1">
    <source>
        <dbReference type="EMBL" id="MBE1507121.1"/>
    </source>
</evidence>
<proteinExistence type="predicted"/>
<name>A0ABR9IVA6_RHIVS</name>
<organism evidence="1 2">
    <name type="scientific">Rhizobium viscosum</name>
    <name type="common">Arthrobacter viscosus</name>
    <dbReference type="NCBI Taxonomy" id="1673"/>
    <lineage>
        <taxon>Bacteria</taxon>
        <taxon>Pseudomonadati</taxon>
        <taxon>Pseudomonadota</taxon>
        <taxon>Alphaproteobacteria</taxon>
        <taxon>Hyphomicrobiales</taxon>
        <taxon>Rhizobiaceae</taxon>
        <taxon>Rhizobium/Agrobacterium group</taxon>
        <taxon>Rhizobium</taxon>
    </lineage>
</organism>
<gene>
    <name evidence="1" type="ORF">H4W29_004366</name>
</gene>